<dbReference type="CDD" id="cd00090">
    <property type="entry name" value="HTH_ARSR"/>
    <property type="match status" value="1"/>
</dbReference>
<keyword evidence="6" id="KW-1185">Reference proteome</keyword>
<dbReference type="InterPro" id="IPR051011">
    <property type="entry name" value="Metal_resp_trans_reg"/>
</dbReference>
<proteinExistence type="predicted"/>
<comment type="caution">
    <text evidence="5">The sequence shown here is derived from an EMBL/GenBank/DDBJ whole genome shotgun (WGS) entry which is preliminary data.</text>
</comment>
<evidence type="ECO:0000313" key="6">
    <source>
        <dbReference type="Proteomes" id="UP001212042"/>
    </source>
</evidence>
<name>A0ABT4XHD7_9PSED</name>
<dbReference type="PROSITE" id="PS50987">
    <property type="entry name" value="HTH_ARSR_2"/>
    <property type="match status" value="1"/>
</dbReference>
<dbReference type="Proteomes" id="UP001212042">
    <property type="component" value="Unassembled WGS sequence"/>
</dbReference>
<dbReference type="Pfam" id="PF12840">
    <property type="entry name" value="HTH_20"/>
    <property type="match status" value="1"/>
</dbReference>
<dbReference type="Gene3D" id="1.10.10.10">
    <property type="entry name" value="Winged helix-like DNA-binding domain superfamily/Winged helix DNA-binding domain"/>
    <property type="match status" value="1"/>
</dbReference>
<dbReference type="RefSeq" id="WP_271348491.1">
    <property type="nucleotide sequence ID" value="NZ_JAQJZJ010000006.1"/>
</dbReference>
<organism evidence="5 6">
    <name type="scientific">Pseudomonas aestuarii</name>
    <dbReference type="NCBI Taxonomy" id="3018340"/>
    <lineage>
        <taxon>Bacteria</taxon>
        <taxon>Pseudomonadati</taxon>
        <taxon>Pseudomonadota</taxon>
        <taxon>Gammaproteobacteria</taxon>
        <taxon>Pseudomonadales</taxon>
        <taxon>Pseudomonadaceae</taxon>
        <taxon>Pseudomonas</taxon>
    </lineage>
</organism>
<dbReference type="InterPro" id="IPR036390">
    <property type="entry name" value="WH_DNA-bd_sf"/>
</dbReference>
<keyword evidence="2" id="KW-0238">DNA-binding</keyword>
<protein>
    <submittedName>
        <fullName evidence="5">Metalloregulator ArsR/SmtB family transcription factor</fullName>
    </submittedName>
</protein>
<gene>
    <name evidence="5" type="ORF">PH586_14605</name>
</gene>
<dbReference type="SMART" id="SM00418">
    <property type="entry name" value="HTH_ARSR"/>
    <property type="match status" value="1"/>
</dbReference>
<evidence type="ECO:0000256" key="3">
    <source>
        <dbReference type="ARBA" id="ARBA00023163"/>
    </source>
</evidence>
<dbReference type="PANTHER" id="PTHR43132">
    <property type="entry name" value="ARSENICAL RESISTANCE OPERON REPRESSOR ARSR-RELATED"/>
    <property type="match status" value="1"/>
</dbReference>
<dbReference type="InterPro" id="IPR011991">
    <property type="entry name" value="ArsR-like_HTH"/>
</dbReference>
<evidence type="ECO:0000256" key="2">
    <source>
        <dbReference type="ARBA" id="ARBA00023125"/>
    </source>
</evidence>
<dbReference type="InterPro" id="IPR036388">
    <property type="entry name" value="WH-like_DNA-bd_sf"/>
</dbReference>
<feature type="domain" description="HTH arsR-type" evidence="4">
    <location>
        <begin position="4"/>
        <end position="101"/>
    </location>
</feature>
<sequence length="104" mass="11521">MSILRAMELNEVASCLEALGNPLRLQVFRTLVRSGPDGLNFGQLQERIGIPRSTLAHHLNSMVQAGVLVQQREGREVFNRVDFARLQQALDFMLAECCQDGGPA</sequence>
<accession>A0ABT4XHD7</accession>
<evidence type="ECO:0000259" key="4">
    <source>
        <dbReference type="PROSITE" id="PS50987"/>
    </source>
</evidence>
<dbReference type="SUPFAM" id="SSF46785">
    <property type="entry name" value="Winged helix' DNA-binding domain"/>
    <property type="match status" value="1"/>
</dbReference>
<dbReference type="EMBL" id="JAQJZJ010000006">
    <property type="protein sequence ID" value="MDA7087618.1"/>
    <property type="molecule type" value="Genomic_DNA"/>
</dbReference>
<keyword evidence="3" id="KW-0804">Transcription</keyword>
<dbReference type="PANTHER" id="PTHR43132:SF2">
    <property type="entry name" value="ARSENICAL RESISTANCE OPERON REPRESSOR ARSR-RELATED"/>
    <property type="match status" value="1"/>
</dbReference>
<evidence type="ECO:0000313" key="5">
    <source>
        <dbReference type="EMBL" id="MDA7087618.1"/>
    </source>
</evidence>
<reference evidence="5 6" key="1">
    <citation type="submission" date="2023-01" db="EMBL/GenBank/DDBJ databases">
        <title>Pseudomonas SA3-5T sp. nov., isolated from tidal flat sediment.</title>
        <authorList>
            <person name="Kim H.S."/>
            <person name="Kim J.-S."/>
            <person name="Suh M.K."/>
            <person name="Eom M.K."/>
            <person name="Lee J.-S."/>
        </authorList>
    </citation>
    <scope>NUCLEOTIDE SEQUENCE [LARGE SCALE GENOMIC DNA]</scope>
    <source>
        <strain evidence="5 6">SA3-5</strain>
    </source>
</reference>
<dbReference type="InterPro" id="IPR001845">
    <property type="entry name" value="HTH_ArsR_DNA-bd_dom"/>
</dbReference>
<evidence type="ECO:0000256" key="1">
    <source>
        <dbReference type="ARBA" id="ARBA00023015"/>
    </source>
</evidence>
<dbReference type="NCBIfam" id="NF033788">
    <property type="entry name" value="HTH_metalloreg"/>
    <property type="match status" value="1"/>
</dbReference>
<dbReference type="PRINTS" id="PR00778">
    <property type="entry name" value="HTHARSR"/>
</dbReference>
<keyword evidence="1" id="KW-0805">Transcription regulation</keyword>